<dbReference type="PROSITE" id="PS51918">
    <property type="entry name" value="RADICAL_SAM"/>
    <property type="match status" value="1"/>
</dbReference>
<keyword evidence="1" id="KW-0004">4Fe-4S</keyword>
<dbReference type="InterPro" id="IPR034457">
    <property type="entry name" value="Organic_radical-activating"/>
</dbReference>
<dbReference type="InterPro" id="IPR058240">
    <property type="entry name" value="rSAM_sf"/>
</dbReference>
<comment type="cofactor">
    <cofactor evidence="6">
        <name>[4Fe-4S] cluster</name>
        <dbReference type="ChEBI" id="CHEBI:49883"/>
    </cofactor>
    <text evidence="6">Binds 1 [4Fe-4S] cluster. The cluster is coordinated with 3 cysteines and an exchangeable S-adenosyl-L-methionine.</text>
</comment>
<feature type="binding site" evidence="6">
    <location>
        <position position="92"/>
    </location>
    <ligand>
        <name>[4Fe-4S] cluster</name>
        <dbReference type="ChEBI" id="CHEBI:49883"/>
        <note>4Fe-4S-S-AdoMet</note>
    </ligand>
</feature>
<dbReference type="GO" id="GO:0051539">
    <property type="term" value="F:4 iron, 4 sulfur cluster binding"/>
    <property type="evidence" value="ECO:0007669"/>
    <property type="project" value="UniProtKB-KW"/>
</dbReference>
<evidence type="ECO:0000256" key="6">
    <source>
        <dbReference type="PIRSR" id="PIRSR004869-50"/>
    </source>
</evidence>
<evidence type="ECO:0000256" key="1">
    <source>
        <dbReference type="ARBA" id="ARBA00022485"/>
    </source>
</evidence>
<dbReference type="InterPro" id="IPR027596">
    <property type="entry name" value="AmmeMemoSam_rS"/>
</dbReference>
<dbReference type="InterPro" id="IPR013785">
    <property type="entry name" value="Aldolase_TIM"/>
</dbReference>
<keyword evidence="3 6" id="KW-0479">Metal-binding</keyword>
<gene>
    <name evidence="8" type="primary">amrS</name>
    <name evidence="8" type="ORF">KCX82_04355</name>
</gene>
<dbReference type="SUPFAM" id="SSF102114">
    <property type="entry name" value="Radical SAM enzymes"/>
    <property type="match status" value="1"/>
</dbReference>
<accession>A0A8J7W1A1</accession>
<feature type="domain" description="Radical SAM core" evidence="7">
    <location>
        <begin position="70"/>
        <end position="290"/>
    </location>
</feature>
<keyword evidence="9" id="KW-1185">Reference proteome</keyword>
<dbReference type="Proteomes" id="UP000675664">
    <property type="component" value="Unassembled WGS sequence"/>
</dbReference>
<evidence type="ECO:0000256" key="2">
    <source>
        <dbReference type="ARBA" id="ARBA00022691"/>
    </source>
</evidence>
<evidence type="ECO:0000313" key="8">
    <source>
        <dbReference type="EMBL" id="MBR0597095.1"/>
    </source>
</evidence>
<feature type="binding site" evidence="6">
    <location>
        <position position="85"/>
    </location>
    <ligand>
        <name>[4Fe-4S] cluster</name>
        <dbReference type="ChEBI" id="CHEBI:49883"/>
        <note>4Fe-4S-S-AdoMet</note>
    </ligand>
</feature>
<dbReference type="GO" id="GO:0046872">
    <property type="term" value="F:metal ion binding"/>
    <property type="evidence" value="ECO:0007669"/>
    <property type="project" value="UniProtKB-KW"/>
</dbReference>
<dbReference type="AlphaFoldDB" id="A0A8J7W1A1"/>
<reference evidence="8" key="1">
    <citation type="submission" date="2021-04" db="EMBL/GenBank/DDBJ databases">
        <title>Sinoanaerobacter chloroacetimidivorans sp. nov., an obligate anaerobic bacterium isolated from anaerobic sludge.</title>
        <authorList>
            <person name="Bao Y."/>
        </authorList>
    </citation>
    <scope>NUCLEOTIDE SEQUENCE</scope>
    <source>
        <strain evidence="8">BAD-6</strain>
    </source>
</reference>
<dbReference type="PIRSF" id="PIRSF004869">
    <property type="entry name" value="PflX_prd"/>
    <property type="match status" value="1"/>
</dbReference>
<dbReference type="CDD" id="cd01335">
    <property type="entry name" value="Radical_SAM"/>
    <property type="match status" value="1"/>
</dbReference>
<dbReference type="RefSeq" id="WP_227017224.1">
    <property type="nucleotide sequence ID" value="NZ_JAGSND010000002.1"/>
</dbReference>
<dbReference type="PANTHER" id="PTHR30352">
    <property type="entry name" value="PYRUVATE FORMATE-LYASE-ACTIVATING ENZYME"/>
    <property type="match status" value="1"/>
</dbReference>
<organism evidence="8 9">
    <name type="scientific">Sinanaerobacter chloroacetimidivorans</name>
    <dbReference type="NCBI Taxonomy" id="2818044"/>
    <lineage>
        <taxon>Bacteria</taxon>
        <taxon>Bacillati</taxon>
        <taxon>Bacillota</taxon>
        <taxon>Clostridia</taxon>
        <taxon>Peptostreptococcales</taxon>
        <taxon>Anaerovoracaceae</taxon>
        <taxon>Sinanaerobacter</taxon>
    </lineage>
</organism>
<dbReference type="PANTHER" id="PTHR30352:SF5">
    <property type="entry name" value="PYRUVATE FORMATE-LYASE 1-ACTIVATING ENZYME"/>
    <property type="match status" value="1"/>
</dbReference>
<feature type="binding site" evidence="6">
    <location>
        <position position="89"/>
    </location>
    <ligand>
        <name>[4Fe-4S] cluster</name>
        <dbReference type="ChEBI" id="CHEBI:49883"/>
        <note>4Fe-4S-S-AdoMet</note>
    </ligand>
</feature>
<keyword evidence="4 6" id="KW-0408">Iron</keyword>
<protein>
    <submittedName>
        <fullName evidence="8">AmmeMemoRadiSam system radical SAM enzyme</fullName>
    </submittedName>
</protein>
<dbReference type="Gene3D" id="3.20.20.70">
    <property type="entry name" value="Aldolase class I"/>
    <property type="match status" value="1"/>
</dbReference>
<comment type="caution">
    <text evidence="8">The sequence shown here is derived from an EMBL/GenBank/DDBJ whole genome shotgun (WGS) entry which is preliminary data.</text>
</comment>
<dbReference type="EMBL" id="JAGSND010000002">
    <property type="protein sequence ID" value="MBR0597095.1"/>
    <property type="molecule type" value="Genomic_DNA"/>
</dbReference>
<sequence length="291" mass="32982">MTDHKEAMFYHKEENESVRCFLCPHQCSIPHERVGVCGVRQNIGGTLYALNYECVSSVSLDPIEKKPLKNFYPGSLILSVGSIGCNLKCPFCQNHSIARVKAGETETARITGKELVEKALEWKPRGNIGIAYTYNEPSVWYEFVYETAKLAKEKGLLNVLVTNGFISPEPMERLLPCIDAMNIDLKAYQEAFYKNVVKGGLQDVKRVIEMSAKHCHVEITTLIIPDLNDSREEISEMAKWIASISPDIPLHLSRYFPRYEMQDKPPTAERVLIGLAEEAEKYLKYVYLGNV</sequence>
<dbReference type="NCBIfam" id="TIGR04337">
    <property type="entry name" value="AmmeMemoSam_rS"/>
    <property type="match status" value="1"/>
</dbReference>
<dbReference type="SFLD" id="SFLDS00029">
    <property type="entry name" value="Radical_SAM"/>
    <property type="match status" value="1"/>
</dbReference>
<keyword evidence="5 6" id="KW-0411">Iron-sulfur</keyword>
<keyword evidence="2 6" id="KW-0949">S-adenosyl-L-methionine</keyword>
<evidence type="ECO:0000256" key="4">
    <source>
        <dbReference type="ARBA" id="ARBA00023004"/>
    </source>
</evidence>
<evidence type="ECO:0000259" key="7">
    <source>
        <dbReference type="PROSITE" id="PS51918"/>
    </source>
</evidence>
<dbReference type="GO" id="GO:0003824">
    <property type="term" value="F:catalytic activity"/>
    <property type="evidence" value="ECO:0007669"/>
    <property type="project" value="InterPro"/>
</dbReference>
<reference evidence="8" key="2">
    <citation type="submission" date="2021-04" db="EMBL/GenBank/DDBJ databases">
        <authorList>
            <person name="Liu J."/>
        </authorList>
    </citation>
    <scope>NUCLEOTIDE SEQUENCE</scope>
    <source>
        <strain evidence="8">BAD-6</strain>
    </source>
</reference>
<dbReference type="SFLD" id="SFLDG01101">
    <property type="entry name" value="Uncharacterised_Radical_SAM_Su"/>
    <property type="match status" value="1"/>
</dbReference>
<dbReference type="InterPro" id="IPR016431">
    <property type="entry name" value="Pyrv-formate_lyase-activ_prd"/>
</dbReference>
<dbReference type="InterPro" id="IPR007197">
    <property type="entry name" value="rSAM"/>
</dbReference>
<evidence type="ECO:0000313" key="9">
    <source>
        <dbReference type="Proteomes" id="UP000675664"/>
    </source>
</evidence>
<name>A0A8J7W1A1_9FIRM</name>
<dbReference type="Pfam" id="PF04055">
    <property type="entry name" value="Radical_SAM"/>
    <property type="match status" value="1"/>
</dbReference>
<evidence type="ECO:0000256" key="3">
    <source>
        <dbReference type="ARBA" id="ARBA00022723"/>
    </source>
</evidence>
<evidence type="ECO:0000256" key="5">
    <source>
        <dbReference type="ARBA" id="ARBA00023014"/>
    </source>
</evidence>
<proteinExistence type="predicted"/>